<reference evidence="1 2" key="1">
    <citation type="submission" date="2015-12" db="EMBL/GenBank/DDBJ databases">
        <title>Genome sequence of Aneurinibacillus soli.</title>
        <authorList>
            <person name="Lee J.S."/>
            <person name="Lee K.C."/>
            <person name="Kim K.K."/>
            <person name="Lee B.W."/>
        </authorList>
    </citation>
    <scope>NUCLEOTIDE SEQUENCE [LARGE SCALE GENOMIC DNA]</scope>
    <source>
        <strain evidence="1 2">CB4</strain>
    </source>
</reference>
<protein>
    <submittedName>
        <fullName evidence="1">Uncharacterized protein</fullName>
    </submittedName>
</protein>
<organism evidence="1 2">
    <name type="scientific">Aneurinibacillus soli</name>
    <dbReference type="NCBI Taxonomy" id="1500254"/>
    <lineage>
        <taxon>Bacteria</taxon>
        <taxon>Bacillati</taxon>
        <taxon>Bacillota</taxon>
        <taxon>Bacilli</taxon>
        <taxon>Bacillales</taxon>
        <taxon>Paenibacillaceae</taxon>
        <taxon>Aneurinibacillus group</taxon>
        <taxon>Aneurinibacillus</taxon>
    </lineage>
</organism>
<evidence type="ECO:0000313" key="1">
    <source>
        <dbReference type="EMBL" id="BAU28593.1"/>
    </source>
</evidence>
<accession>A0A0U5AXX3</accession>
<keyword evidence="2" id="KW-1185">Reference proteome</keyword>
<dbReference type="OrthoDB" id="9962620at2"/>
<gene>
    <name evidence="1" type="ORF">CB4_02768</name>
</gene>
<proteinExistence type="predicted"/>
<dbReference type="RefSeq" id="WP_096466337.1">
    <property type="nucleotide sequence ID" value="NZ_AP017312.1"/>
</dbReference>
<sequence length="171" mass="18853">MKKYMLLFSLVCMSFFTGCDQKEIIHTQGPEKQVTTSEATLHKVDSMSEDSSSNGRKTVSNITQDNYISASQAVGGIGSVEYSHYGNFKYDGRAYIKNVGNREFTYKTYTASGKLVHEEDLQPGKNATLHFLQSELGRDLCDGNGKVTIATSDGGTAKAYFRYIVLGTTKN</sequence>
<dbReference type="PROSITE" id="PS51257">
    <property type="entry name" value="PROKAR_LIPOPROTEIN"/>
    <property type="match status" value="1"/>
</dbReference>
<dbReference type="Proteomes" id="UP000217696">
    <property type="component" value="Chromosome"/>
</dbReference>
<name>A0A0U5AXX3_9BACL</name>
<dbReference type="AlphaFoldDB" id="A0A0U5AXX3"/>
<dbReference type="EMBL" id="AP017312">
    <property type="protein sequence ID" value="BAU28593.1"/>
    <property type="molecule type" value="Genomic_DNA"/>
</dbReference>
<dbReference type="KEGG" id="asoc:CB4_02768"/>
<evidence type="ECO:0000313" key="2">
    <source>
        <dbReference type="Proteomes" id="UP000217696"/>
    </source>
</evidence>